<feature type="region of interest" description="Disordered" evidence="1">
    <location>
        <begin position="35"/>
        <end position="65"/>
    </location>
</feature>
<dbReference type="Proteomes" id="UP000288216">
    <property type="component" value="Unassembled WGS sequence"/>
</dbReference>
<evidence type="ECO:0000256" key="1">
    <source>
        <dbReference type="SAM" id="MobiDB-lite"/>
    </source>
</evidence>
<comment type="caution">
    <text evidence="2">The sequence shown here is derived from an EMBL/GenBank/DDBJ whole genome shotgun (WGS) entry which is preliminary data.</text>
</comment>
<dbReference type="EMBL" id="BFAA01004170">
    <property type="protein sequence ID" value="GCB65144.1"/>
    <property type="molecule type" value="Genomic_DNA"/>
</dbReference>
<proteinExistence type="predicted"/>
<name>A0A401NWD2_SCYTO</name>
<accession>A0A401NWD2</accession>
<feature type="compositionally biased region" description="Polar residues" evidence="1">
    <location>
        <begin position="35"/>
        <end position="45"/>
    </location>
</feature>
<protein>
    <submittedName>
        <fullName evidence="2">Uncharacterized protein</fullName>
    </submittedName>
</protein>
<sequence length="297" mass="30997">MCAGHRALLELDVVLGGNSKAMNVQELSVRETSAARQMKSVSDPTNAAVGMDTSEPTVRPNVLNGSGARTARRCVSATRTGAVPMRLASAPVTRTAGGQPAIDSVHANMGNATRIPASANASHAAGVPPVQTSATAAPTPSVIPKRASASARPAGGGAVATTSAPVTARHVTSWWGGVSARRNTGGTDVSGACVFTGNVTLPMDHARVILDTEEGTAGRRVQLDILASDVKKGLVEIFVCELYDESLSKDNGAIVHWLEIGCRTCDPFRLAYRSPDTGFIISHPSEFYNDNEMLMTF</sequence>
<gene>
    <name evidence="2" type="ORF">scyTo_0009928</name>
</gene>
<dbReference type="AlphaFoldDB" id="A0A401NWD2"/>
<evidence type="ECO:0000313" key="2">
    <source>
        <dbReference type="EMBL" id="GCB65144.1"/>
    </source>
</evidence>
<reference evidence="2 3" key="1">
    <citation type="journal article" date="2018" name="Nat. Ecol. Evol.">
        <title>Shark genomes provide insights into elasmobranch evolution and the origin of vertebrates.</title>
        <authorList>
            <person name="Hara Y"/>
            <person name="Yamaguchi K"/>
            <person name="Onimaru K"/>
            <person name="Kadota M"/>
            <person name="Koyanagi M"/>
            <person name="Keeley SD"/>
            <person name="Tatsumi K"/>
            <person name="Tanaka K"/>
            <person name="Motone F"/>
            <person name="Kageyama Y"/>
            <person name="Nozu R"/>
            <person name="Adachi N"/>
            <person name="Nishimura O"/>
            <person name="Nakagawa R"/>
            <person name="Tanegashima C"/>
            <person name="Kiyatake I"/>
            <person name="Matsumoto R"/>
            <person name="Murakumo K"/>
            <person name="Nishida K"/>
            <person name="Terakita A"/>
            <person name="Kuratani S"/>
            <person name="Sato K"/>
            <person name="Hyodo S Kuraku.S."/>
        </authorList>
    </citation>
    <scope>NUCLEOTIDE SEQUENCE [LARGE SCALE GENOMIC DNA]</scope>
</reference>
<keyword evidence="3" id="KW-1185">Reference proteome</keyword>
<organism evidence="2 3">
    <name type="scientific">Scyliorhinus torazame</name>
    <name type="common">Cloudy catshark</name>
    <name type="synonym">Catulus torazame</name>
    <dbReference type="NCBI Taxonomy" id="75743"/>
    <lineage>
        <taxon>Eukaryota</taxon>
        <taxon>Metazoa</taxon>
        <taxon>Chordata</taxon>
        <taxon>Craniata</taxon>
        <taxon>Vertebrata</taxon>
        <taxon>Chondrichthyes</taxon>
        <taxon>Elasmobranchii</taxon>
        <taxon>Galeomorphii</taxon>
        <taxon>Galeoidea</taxon>
        <taxon>Carcharhiniformes</taxon>
        <taxon>Scyliorhinidae</taxon>
        <taxon>Scyliorhinus</taxon>
    </lineage>
</organism>
<evidence type="ECO:0000313" key="3">
    <source>
        <dbReference type="Proteomes" id="UP000288216"/>
    </source>
</evidence>